<dbReference type="GO" id="GO:0016740">
    <property type="term" value="F:transferase activity"/>
    <property type="evidence" value="ECO:0007669"/>
    <property type="project" value="UniProtKB-KW"/>
</dbReference>
<dbReference type="SUPFAM" id="SSF56112">
    <property type="entry name" value="Protein kinase-like (PK-like)"/>
    <property type="match status" value="1"/>
</dbReference>
<dbReference type="EMBL" id="ABCS01000102">
    <property type="protein sequence ID" value="EDM75141.1"/>
    <property type="molecule type" value="Genomic_DNA"/>
</dbReference>
<gene>
    <name evidence="2" type="ORF">PPSIR1_30968</name>
</gene>
<name>A6GG72_9BACT</name>
<proteinExistence type="predicted"/>
<evidence type="ECO:0000313" key="2">
    <source>
        <dbReference type="EMBL" id="EDM75141.1"/>
    </source>
</evidence>
<dbReference type="RefSeq" id="WP_006975712.1">
    <property type="nucleotide sequence ID" value="NZ_ABCS01000102.1"/>
</dbReference>
<organism evidence="2 3">
    <name type="scientific">Plesiocystis pacifica SIR-1</name>
    <dbReference type="NCBI Taxonomy" id="391625"/>
    <lineage>
        <taxon>Bacteria</taxon>
        <taxon>Pseudomonadati</taxon>
        <taxon>Myxococcota</taxon>
        <taxon>Polyangia</taxon>
        <taxon>Nannocystales</taxon>
        <taxon>Nannocystaceae</taxon>
        <taxon>Plesiocystis</taxon>
    </lineage>
</organism>
<dbReference type="eggNOG" id="COG3173">
    <property type="taxonomic scope" value="Bacteria"/>
</dbReference>
<dbReference type="InterPro" id="IPR041726">
    <property type="entry name" value="ACAD10_11_N"/>
</dbReference>
<keyword evidence="3" id="KW-1185">Reference proteome</keyword>
<dbReference type="InterPro" id="IPR011009">
    <property type="entry name" value="Kinase-like_dom_sf"/>
</dbReference>
<reference evidence="2 3" key="1">
    <citation type="submission" date="2007-06" db="EMBL/GenBank/DDBJ databases">
        <authorList>
            <person name="Shimkets L."/>
            <person name="Ferriera S."/>
            <person name="Johnson J."/>
            <person name="Kravitz S."/>
            <person name="Beeson K."/>
            <person name="Sutton G."/>
            <person name="Rogers Y.-H."/>
            <person name="Friedman R."/>
            <person name="Frazier M."/>
            <person name="Venter J.C."/>
        </authorList>
    </citation>
    <scope>NUCLEOTIDE SEQUENCE [LARGE SCALE GENOMIC DNA]</scope>
    <source>
        <strain evidence="2 3">SIR-1</strain>
    </source>
</reference>
<protein>
    <submittedName>
        <fullName evidence="2">Aminoglycoside phosphotransferase</fullName>
    </submittedName>
</protein>
<dbReference type="STRING" id="391625.PPSIR1_30968"/>
<dbReference type="Pfam" id="PF01636">
    <property type="entry name" value="APH"/>
    <property type="match status" value="1"/>
</dbReference>
<sequence>MERRSSFITLDAAAIVSALAQVASSARLISATPLSGGASNSCYRVETDTGVLVLRVYGGSEGARVRDKEAALLPTLSELPVPRLLGCCEAGGAPAVVLGFLPGRPLATRGQDFDDEQWARAGRSLGEALARIHGRSFPAHGDLRGDASGALRVEAWDFDGGDGGDGGVRGYVAHALANTPAGERLGPERSAALLRCMAIAEAASPARAPTPRLVHGDLNPTNLLVADDGALTGILDWEFAHAGDPAMDLGNLSRRDPTRGAVPPRAFADALSSVLELPPGWREAAALVDLSSAIEFLSSTRARPQTFARALRQLDAFIEATERSSCRTDGQ</sequence>
<comment type="caution">
    <text evidence="2">The sequence shown here is derived from an EMBL/GenBank/DDBJ whole genome shotgun (WGS) entry which is preliminary data.</text>
</comment>
<dbReference type="Gene3D" id="3.90.1200.10">
    <property type="match status" value="1"/>
</dbReference>
<feature type="domain" description="Aminoglycoside phosphotransferase" evidence="1">
    <location>
        <begin position="31"/>
        <end position="286"/>
    </location>
</feature>
<dbReference type="InterPro" id="IPR002575">
    <property type="entry name" value="Aminoglycoside_PTrfase"/>
</dbReference>
<dbReference type="Proteomes" id="UP000005801">
    <property type="component" value="Unassembled WGS sequence"/>
</dbReference>
<dbReference type="OrthoDB" id="3806873at2"/>
<accession>A6GG72</accession>
<dbReference type="CDD" id="cd05154">
    <property type="entry name" value="ACAD10_11_N-like"/>
    <property type="match status" value="1"/>
</dbReference>
<evidence type="ECO:0000313" key="3">
    <source>
        <dbReference type="Proteomes" id="UP000005801"/>
    </source>
</evidence>
<dbReference type="AlphaFoldDB" id="A6GG72"/>
<keyword evidence="2" id="KW-0808">Transferase</keyword>
<dbReference type="InterPro" id="IPR051678">
    <property type="entry name" value="AGP_Transferase"/>
</dbReference>
<dbReference type="PANTHER" id="PTHR21310">
    <property type="entry name" value="AMINOGLYCOSIDE PHOSPHOTRANSFERASE-RELATED-RELATED"/>
    <property type="match status" value="1"/>
</dbReference>
<evidence type="ECO:0000259" key="1">
    <source>
        <dbReference type="Pfam" id="PF01636"/>
    </source>
</evidence>